<gene>
    <name evidence="1" type="ORF">BU16DRAFT_391565</name>
</gene>
<proteinExistence type="predicted"/>
<keyword evidence="2" id="KW-1185">Reference proteome</keyword>
<accession>A0A6A6QUW0</accession>
<dbReference type="Proteomes" id="UP000799750">
    <property type="component" value="Unassembled WGS sequence"/>
</dbReference>
<organism evidence="1 2">
    <name type="scientific">Lophium mytilinum</name>
    <dbReference type="NCBI Taxonomy" id="390894"/>
    <lineage>
        <taxon>Eukaryota</taxon>
        <taxon>Fungi</taxon>
        <taxon>Dikarya</taxon>
        <taxon>Ascomycota</taxon>
        <taxon>Pezizomycotina</taxon>
        <taxon>Dothideomycetes</taxon>
        <taxon>Pleosporomycetidae</taxon>
        <taxon>Mytilinidiales</taxon>
        <taxon>Mytilinidiaceae</taxon>
        <taxon>Lophium</taxon>
    </lineage>
</organism>
<protein>
    <submittedName>
        <fullName evidence="1">Uncharacterized protein</fullName>
    </submittedName>
</protein>
<dbReference type="EMBL" id="MU004189">
    <property type="protein sequence ID" value="KAF2495513.1"/>
    <property type="molecule type" value="Genomic_DNA"/>
</dbReference>
<reference evidence="1" key="1">
    <citation type="journal article" date="2020" name="Stud. Mycol.">
        <title>101 Dothideomycetes genomes: a test case for predicting lifestyles and emergence of pathogens.</title>
        <authorList>
            <person name="Haridas S."/>
            <person name="Albert R."/>
            <person name="Binder M."/>
            <person name="Bloem J."/>
            <person name="Labutti K."/>
            <person name="Salamov A."/>
            <person name="Andreopoulos B."/>
            <person name="Baker S."/>
            <person name="Barry K."/>
            <person name="Bills G."/>
            <person name="Bluhm B."/>
            <person name="Cannon C."/>
            <person name="Castanera R."/>
            <person name="Culley D."/>
            <person name="Daum C."/>
            <person name="Ezra D."/>
            <person name="Gonzalez J."/>
            <person name="Henrissat B."/>
            <person name="Kuo A."/>
            <person name="Liang C."/>
            <person name="Lipzen A."/>
            <person name="Lutzoni F."/>
            <person name="Magnuson J."/>
            <person name="Mondo S."/>
            <person name="Nolan M."/>
            <person name="Ohm R."/>
            <person name="Pangilinan J."/>
            <person name="Park H.-J."/>
            <person name="Ramirez L."/>
            <person name="Alfaro M."/>
            <person name="Sun H."/>
            <person name="Tritt A."/>
            <person name="Yoshinaga Y."/>
            <person name="Zwiers L.-H."/>
            <person name="Turgeon B."/>
            <person name="Goodwin S."/>
            <person name="Spatafora J."/>
            <person name="Crous P."/>
            <person name="Grigoriev I."/>
        </authorList>
    </citation>
    <scope>NUCLEOTIDE SEQUENCE</scope>
    <source>
        <strain evidence="1">CBS 269.34</strain>
    </source>
</reference>
<sequence>MASPSRNEDGSARTIREQLQFCKHQKWGFIIYRCTYSSNADWKLFIDRLNEKAQEGLEASGALDLAPTLDLTVFQDKSRYNGASKDDIRKDFKHWVKSDEAAAEQPPTGAGVANKNMFGQATRYTFPVYVDEEAMRSVIDPAPDKWPHSAYIILIDGDWELRDPETFDYEAMGFDLDEDCMDDGEEPIEGCRLEDVGWLKAMVLDLIPGKYAGLEQPGQWAFYYRRPPGMWTY</sequence>
<dbReference type="OrthoDB" id="4424523at2759"/>
<evidence type="ECO:0000313" key="1">
    <source>
        <dbReference type="EMBL" id="KAF2495513.1"/>
    </source>
</evidence>
<evidence type="ECO:0000313" key="2">
    <source>
        <dbReference type="Proteomes" id="UP000799750"/>
    </source>
</evidence>
<name>A0A6A6QUW0_9PEZI</name>
<dbReference type="AlphaFoldDB" id="A0A6A6QUW0"/>